<keyword evidence="1" id="KW-0812">Transmembrane</keyword>
<gene>
    <name evidence="2" type="ORF">HT585_02160</name>
</gene>
<proteinExistence type="predicted"/>
<name>A0A7Y6Q2I2_9HYPH</name>
<organism evidence="2 3">
    <name type="scientific">Ensifer oleiphilus</name>
    <dbReference type="NCBI Taxonomy" id="2742698"/>
    <lineage>
        <taxon>Bacteria</taxon>
        <taxon>Pseudomonadati</taxon>
        <taxon>Pseudomonadota</taxon>
        <taxon>Alphaproteobacteria</taxon>
        <taxon>Hyphomicrobiales</taxon>
        <taxon>Rhizobiaceae</taxon>
        <taxon>Sinorhizobium/Ensifer group</taxon>
        <taxon>Ensifer</taxon>
    </lineage>
</organism>
<evidence type="ECO:0000313" key="2">
    <source>
        <dbReference type="EMBL" id="NVD37645.1"/>
    </source>
</evidence>
<dbReference type="EMBL" id="JABWDU010000001">
    <property type="protein sequence ID" value="NVD37645.1"/>
    <property type="molecule type" value="Genomic_DNA"/>
</dbReference>
<evidence type="ECO:0000313" key="3">
    <source>
        <dbReference type="Proteomes" id="UP000520198"/>
    </source>
</evidence>
<keyword evidence="1" id="KW-0472">Membrane</keyword>
<keyword evidence="1" id="KW-1133">Transmembrane helix</keyword>
<dbReference type="Proteomes" id="UP000520198">
    <property type="component" value="Unassembled WGS sequence"/>
</dbReference>
<protein>
    <submittedName>
        <fullName evidence="2">Uncharacterized protein</fullName>
    </submittedName>
</protein>
<accession>A0A7Y6Q2I2</accession>
<evidence type="ECO:0000256" key="1">
    <source>
        <dbReference type="SAM" id="Phobius"/>
    </source>
</evidence>
<feature type="transmembrane region" description="Helical" evidence="1">
    <location>
        <begin position="21"/>
        <end position="42"/>
    </location>
</feature>
<feature type="transmembrane region" description="Helical" evidence="1">
    <location>
        <begin position="70"/>
        <end position="88"/>
    </location>
</feature>
<dbReference type="AlphaFoldDB" id="A0A7Y6Q2I2"/>
<reference evidence="2 3" key="1">
    <citation type="submission" date="2020-06" db="EMBL/GenBank/DDBJ databases">
        <authorList>
            <person name="Grouzdev D.S."/>
        </authorList>
    </citation>
    <scope>NUCLEOTIDE SEQUENCE [LARGE SCALE GENOMIC DNA]</scope>
    <source>
        <strain evidence="2 3">HO-A22</strain>
    </source>
</reference>
<keyword evidence="3" id="KW-1185">Reference proteome</keyword>
<dbReference type="RefSeq" id="WP_176351418.1">
    <property type="nucleotide sequence ID" value="NZ_JABWDU010000001.1"/>
</dbReference>
<sequence>MNEKLAPAVLVSQRASVGRHWLVFALACIFGLVVCAGVQQSWGEGLGAILPPTAIGYFVVKGGRSVSGLLVRYSIFLMGFLFAIAGLVTSEITEAHVSVETSCLTKNTYTAQLTAEKRTLYCRCMSDSLDAALVWSTSTTFLAFKPLTDKIQDVPELMTLATKRANECATQIGG</sequence>
<comment type="caution">
    <text evidence="2">The sequence shown here is derived from an EMBL/GenBank/DDBJ whole genome shotgun (WGS) entry which is preliminary data.</text>
</comment>